<proteinExistence type="predicted"/>
<accession>A0A2A4Z7N0</accession>
<dbReference type="AlphaFoldDB" id="A0A2A4Z7N0"/>
<reference key="1">
    <citation type="submission" date="2017-08" db="EMBL/GenBank/DDBJ databases">
        <title>A dynamic microbial community with high functional redundancy inhabits the cold, oxic subseafloor aquifer.</title>
        <authorList>
            <person name="Tully B.J."/>
            <person name="Wheat C.G."/>
            <person name="Glazer B.T."/>
            <person name="Huber J.A."/>
        </authorList>
    </citation>
    <scope>NUCLEOTIDE SEQUENCE [LARGE SCALE GENOMIC DNA]</scope>
</reference>
<comment type="caution">
    <text evidence="1">The sequence shown here is derived from an EMBL/GenBank/DDBJ whole genome shotgun (WGS) entry which is preliminary data.</text>
</comment>
<dbReference type="Pfam" id="PF24585">
    <property type="entry name" value="YunG"/>
    <property type="match status" value="1"/>
</dbReference>
<evidence type="ECO:0008006" key="2">
    <source>
        <dbReference type="Google" id="ProtNLM"/>
    </source>
</evidence>
<protein>
    <recommendedName>
        <fullName evidence="2">YunG</fullName>
    </recommendedName>
</protein>
<reference evidence="1" key="2">
    <citation type="journal article" date="2018" name="ISME J.">
        <title>A dynamic microbial community with high functional redundancy inhabits the cold, oxic subseafloor aquifer.</title>
        <authorList>
            <person name="Tully B.J."/>
            <person name="Wheat C.G."/>
            <person name="Glazer B.T."/>
            <person name="Huber J.A."/>
        </authorList>
    </citation>
    <scope>NUCLEOTIDE SEQUENCE</scope>
    <source>
        <strain evidence="1">NORP83</strain>
    </source>
</reference>
<name>A0A2A4Z7N0_9PROT</name>
<dbReference type="InterPro" id="IPR056238">
    <property type="entry name" value="YunG-like"/>
</dbReference>
<organism evidence="1">
    <name type="scientific">OCS116 cluster bacterium</name>
    <dbReference type="NCBI Taxonomy" id="2030921"/>
    <lineage>
        <taxon>Bacteria</taxon>
        <taxon>Pseudomonadati</taxon>
        <taxon>Pseudomonadota</taxon>
        <taxon>Alphaproteobacteria</taxon>
        <taxon>OCS116 cluster</taxon>
    </lineage>
</organism>
<gene>
    <name evidence="1" type="ORF">COB13_03535</name>
</gene>
<sequence length="118" mass="13771">MQKITTDKMQETLFNSWSIHSSTLWTTDNPAAGHCGVTALVVNDILGGDIVKTRYGNIWHFYNRINTEIFDFTKSQFNQPIEYKSQISDRDEAFSDTNKEQYQYLKSHTRALLRMSRN</sequence>
<dbReference type="EMBL" id="NVUS01000003">
    <property type="protein sequence ID" value="PCJ03023.1"/>
    <property type="molecule type" value="Genomic_DNA"/>
</dbReference>
<evidence type="ECO:0000313" key="1">
    <source>
        <dbReference type="EMBL" id="PCJ03023.1"/>
    </source>
</evidence>